<evidence type="ECO:0000259" key="3">
    <source>
        <dbReference type="Pfam" id="PF01709"/>
    </source>
</evidence>
<dbReference type="GO" id="GO:0005739">
    <property type="term" value="C:mitochondrion"/>
    <property type="evidence" value="ECO:0007669"/>
    <property type="project" value="UniProtKB-SubCell"/>
</dbReference>
<sequence length="168" mass="17997">MRPAPCIALGRLPCTAALPPTEQRRNAGHSKWAKVKRAKGAADQKRGQLFAKIGLEIISAIRHGGSDPSMNLRLAAALNKARANSLPKENLENAIKKATAKGNDGAVTEDVVYEALGGHGVALVIEAVTDNRTRTAMKLRSTLGKFGGQMTPVAYMFEKKGEQGKRPR</sequence>
<evidence type="ECO:0000313" key="6">
    <source>
        <dbReference type="Proteomes" id="UP000271241"/>
    </source>
</evidence>
<dbReference type="InterPro" id="IPR002876">
    <property type="entry name" value="Transcrip_reg_TACO1-like"/>
</dbReference>
<proteinExistence type="inferred from homology"/>
<dbReference type="Gene3D" id="1.10.10.200">
    <property type="match status" value="1"/>
</dbReference>
<feature type="domain" description="TACO1/YebC-like N-terminal" evidence="4">
    <location>
        <begin position="30"/>
        <end position="100"/>
    </location>
</feature>
<dbReference type="OrthoDB" id="2017544at2759"/>
<dbReference type="InterPro" id="IPR049083">
    <property type="entry name" value="TACO1_YebC_N"/>
</dbReference>
<gene>
    <name evidence="5" type="ORF">THASP1DRAFT_16227</name>
</gene>
<reference evidence="6" key="1">
    <citation type="journal article" date="2018" name="Nat. Microbiol.">
        <title>Leveraging single-cell genomics to expand the fungal tree of life.</title>
        <authorList>
            <person name="Ahrendt S.R."/>
            <person name="Quandt C.A."/>
            <person name="Ciobanu D."/>
            <person name="Clum A."/>
            <person name="Salamov A."/>
            <person name="Andreopoulos B."/>
            <person name="Cheng J.F."/>
            <person name="Woyke T."/>
            <person name="Pelin A."/>
            <person name="Henrissat B."/>
            <person name="Reynolds N.K."/>
            <person name="Benny G.L."/>
            <person name="Smith M.E."/>
            <person name="James T.Y."/>
            <person name="Grigoriev I.V."/>
        </authorList>
    </citation>
    <scope>NUCLEOTIDE SEQUENCE [LARGE SCALE GENOMIC DNA]</scope>
    <source>
        <strain evidence="6">RSA 1356</strain>
    </source>
</reference>
<accession>A0A4P9XRR3</accession>
<dbReference type="InterPro" id="IPR026564">
    <property type="entry name" value="Transcrip_reg_TACO1-like_dom3"/>
</dbReference>
<comment type="subcellular location">
    <subcellularLocation>
        <location evidence="1">Mitochondrion</location>
    </subcellularLocation>
</comment>
<dbReference type="PANTHER" id="PTHR12532:SF0">
    <property type="entry name" value="TRANSLATIONAL ACTIVATOR OF CYTOCHROME C OXIDASE 1"/>
    <property type="match status" value="1"/>
</dbReference>
<dbReference type="SUPFAM" id="SSF75625">
    <property type="entry name" value="YebC-like"/>
    <property type="match status" value="1"/>
</dbReference>
<dbReference type="PANTHER" id="PTHR12532">
    <property type="entry name" value="TRANSLATIONAL ACTIVATOR OF CYTOCHROME C OXIDASE 1"/>
    <property type="match status" value="1"/>
</dbReference>
<dbReference type="EMBL" id="KZ992647">
    <property type="protein sequence ID" value="RKP08020.1"/>
    <property type="molecule type" value="Genomic_DNA"/>
</dbReference>
<dbReference type="Gene3D" id="3.30.70.980">
    <property type="match status" value="1"/>
</dbReference>
<feature type="domain" description="TACO1/YebC-like second and third" evidence="3">
    <location>
        <begin position="109"/>
        <end position="161"/>
    </location>
</feature>
<name>A0A4P9XRR3_9FUNG</name>
<comment type="similarity">
    <text evidence="2">Belongs to the TACO1 family.</text>
</comment>
<protein>
    <submittedName>
        <fullName evidence="5">Transcriptional regulator-domain-containing protein</fullName>
    </submittedName>
</protein>
<dbReference type="STRING" id="78915.A0A4P9XRR3"/>
<dbReference type="FunFam" id="1.10.10.200:FF:000002">
    <property type="entry name" value="Probable transcriptional regulatory protein CLM62_37755"/>
    <property type="match status" value="1"/>
</dbReference>
<dbReference type="Pfam" id="PF20772">
    <property type="entry name" value="TACO1_YebC_N"/>
    <property type="match status" value="1"/>
</dbReference>
<dbReference type="InterPro" id="IPR048300">
    <property type="entry name" value="TACO1_YebC-like_2nd/3rd_dom"/>
</dbReference>
<evidence type="ECO:0000256" key="2">
    <source>
        <dbReference type="ARBA" id="ARBA00008724"/>
    </source>
</evidence>
<evidence type="ECO:0000259" key="4">
    <source>
        <dbReference type="Pfam" id="PF20772"/>
    </source>
</evidence>
<dbReference type="Pfam" id="PF01709">
    <property type="entry name" value="Transcrip_reg"/>
    <property type="match status" value="1"/>
</dbReference>
<keyword evidence="6" id="KW-1185">Reference proteome</keyword>
<dbReference type="InterPro" id="IPR029072">
    <property type="entry name" value="YebC-like"/>
</dbReference>
<organism evidence="5 6">
    <name type="scientific">Thamnocephalis sphaerospora</name>
    <dbReference type="NCBI Taxonomy" id="78915"/>
    <lineage>
        <taxon>Eukaryota</taxon>
        <taxon>Fungi</taxon>
        <taxon>Fungi incertae sedis</taxon>
        <taxon>Zoopagomycota</taxon>
        <taxon>Zoopagomycotina</taxon>
        <taxon>Zoopagomycetes</taxon>
        <taxon>Zoopagales</taxon>
        <taxon>Sigmoideomycetaceae</taxon>
        <taxon>Thamnocephalis</taxon>
    </lineage>
</organism>
<evidence type="ECO:0000313" key="5">
    <source>
        <dbReference type="EMBL" id="RKP08020.1"/>
    </source>
</evidence>
<dbReference type="Proteomes" id="UP000271241">
    <property type="component" value="Unassembled WGS sequence"/>
</dbReference>
<evidence type="ECO:0000256" key="1">
    <source>
        <dbReference type="ARBA" id="ARBA00004173"/>
    </source>
</evidence>
<dbReference type="AlphaFoldDB" id="A0A4P9XRR3"/>
<dbReference type="InterPro" id="IPR017856">
    <property type="entry name" value="Integrase-like_N"/>
</dbReference>